<protein>
    <recommendedName>
        <fullName evidence="3">Nucleoid-associated protein</fullName>
    </recommendedName>
</protein>
<dbReference type="EMBL" id="JRNT01000005">
    <property type="protein sequence ID" value="KGF48279.1"/>
    <property type="molecule type" value="Genomic_DNA"/>
</dbReference>
<name>A0A096CSL6_9FIRM</name>
<comment type="caution">
    <text evidence="1">The sequence shown here is derived from an EMBL/GenBank/DDBJ whole genome shotgun (WGS) entry which is preliminary data.</text>
</comment>
<dbReference type="eggNOG" id="COG3081">
    <property type="taxonomic scope" value="Bacteria"/>
</dbReference>
<organism evidence="1 2">
    <name type="scientific">Veillonella montpellierensis DNF00314</name>
    <dbReference type="NCBI Taxonomy" id="1401067"/>
    <lineage>
        <taxon>Bacteria</taxon>
        <taxon>Bacillati</taxon>
        <taxon>Bacillota</taxon>
        <taxon>Negativicutes</taxon>
        <taxon>Veillonellales</taxon>
        <taxon>Veillonellaceae</taxon>
        <taxon>Veillonella</taxon>
    </lineage>
</organism>
<dbReference type="Proteomes" id="UP000029628">
    <property type="component" value="Unassembled WGS sequence"/>
</dbReference>
<dbReference type="InterPro" id="IPR007358">
    <property type="entry name" value="Nucleoid_associated_NdpA"/>
</dbReference>
<proteinExistence type="predicted"/>
<reference evidence="1 2" key="1">
    <citation type="submission" date="2014-07" db="EMBL/GenBank/DDBJ databases">
        <authorList>
            <person name="McCorrison J."/>
            <person name="Sanka R."/>
            <person name="Torralba M."/>
            <person name="Gillis M."/>
            <person name="Haft D.H."/>
            <person name="Methe B."/>
            <person name="Sutton G."/>
            <person name="Nelson K.E."/>
        </authorList>
    </citation>
    <scope>NUCLEOTIDE SEQUENCE [LARGE SCALE GENOMIC DNA]</scope>
    <source>
        <strain evidence="1 2">DNF00314</strain>
    </source>
</reference>
<dbReference type="GO" id="GO:0009295">
    <property type="term" value="C:nucleoid"/>
    <property type="evidence" value="ECO:0007669"/>
    <property type="project" value="InterPro"/>
</dbReference>
<sequence>MQINKAVLEIFDFHASMAAYSDKELDISDTQIQDYISSHVVKALKDPAVRTGSLSMHNCVAQALSSYNEERVSFLEMSNQLSQQLFEYMKQATESSIVDIIVCEVEGEKSYFCVLVCQAHAAYTHIRRADENGKTGAELVLYKAMLPTPSQKLQAFMAIDRADLSVRIFEPKGTYDGESCYLLSDKLLQIGTNQSTKDTVKKVKHIIGKVCEAHESDGVEALAMAKTLIAKNAEVSDTLQPEHIIDRVFAHHPMEQAEAKAELEKHDMMRPLPVAREFATKEGAYQKIKTDTGIEITFPVCYMQDKEFIEILTNDDGTLRIELKHINKIINK</sequence>
<evidence type="ECO:0000313" key="2">
    <source>
        <dbReference type="Proteomes" id="UP000029628"/>
    </source>
</evidence>
<dbReference type="Pfam" id="PF04245">
    <property type="entry name" value="NA37"/>
    <property type="match status" value="1"/>
</dbReference>
<dbReference type="AlphaFoldDB" id="A0A096CSL6"/>
<evidence type="ECO:0000313" key="1">
    <source>
        <dbReference type="EMBL" id="KGF48279.1"/>
    </source>
</evidence>
<keyword evidence="2" id="KW-1185">Reference proteome</keyword>
<dbReference type="RefSeq" id="WP_038151244.1">
    <property type="nucleotide sequence ID" value="NZ_JRNT01000005.1"/>
</dbReference>
<accession>A0A096CSL6</accession>
<evidence type="ECO:0008006" key="3">
    <source>
        <dbReference type="Google" id="ProtNLM"/>
    </source>
</evidence>
<gene>
    <name evidence="1" type="ORF">HMPREF0872_01430</name>
</gene>